<proteinExistence type="inferred from homology"/>
<keyword evidence="5 8" id="KW-0812">Transmembrane</keyword>
<protein>
    <submittedName>
        <fullName evidence="9">AzlC family ABC transporter permease</fullName>
    </submittedName>
</protein>
<dbReference type="GO" id="GO:1903785">
    <property type="term" value="P:L-valine transmembrane transport"/>
    <property type="evidence" value="ECO:0007669"/>
    <property type="project" value="TreeGrafter"/>
</dbReference>
<evidence type="ECO:0000313" key="10">
    <source>
        <dbReference type="Proteomes" id="UP000335415"/>
    </source>
</evidence>
<dbReference type="InterPro" id="IPR011606">
    <property type="entry name" value="Brnchd-chn_aa_trnsp_permease"/>
</dbReference>
<evidence type="ECO:0000256" key="4">
    <source>
        <dbReference type="ARBA" id="ARBA00022475"/>
    </source>
</evidence>
<dbReference type="EMBL" id="VYKJ01000008">
    <property type="protein sequence ID" value="KAA8998604.1"/>
    <property type="molecule type" value="Genomic_DNA"/>
</dbReference>
<dbReference type="Proteomes" id="UP000335415">
    <property type="component" value="Unassembled WGS sequence"/>
</dbReference>
<dbReference type="AlphaFoldDB" id="A0A5J5FYA8"/>
<feature type="transmembrane region" description="Helical" evidence="8">
    <location>
        <begin position="197"/>
        <end position="214"/>
    </location>
</feature>
<dbReference type="GO" id="GO:0005886">
    <property type="term" value="C:plasma membrane"/>
    <property type="evidence" value="ECO:0007669"/>
    <property type="project" value="UniProtKB-SubCell"/>
</dbReference>
<gene>
    <name evidence="9" type="ORF">FJU30_16540</name>
</gene>
<feature type="transmembrane region" description="Helical" evidence="8">
    <location>
        <begin position="220"/>
        <end position="238"/>
    </location>
</feature>
<evidence type="ECO:0000313" key="9">
    <source>
        <dbReference type="EMBL" id="KAA8998604.1"/>
    </source>
</evidence>
<sequence length="245" mass="25839">MREPDTFAQRRNAFLAGVIACGPTILGYASIGFAAGAIGSISGFSWVEITLLAALIYAGSAQFLFYSLWSSGAGSMAIVLAIALVNIRYLLMSSYLARFFAALPTGQKFISGMLLTDETFGVAAQYAGKHGRIPFWWMLGLNITAYASWISANIAGAAFASVIPVEISHRLGFSLTTMFIGLLALNYSGSAQKKLELVAMGLSAATVLVTLGVLDMNISILVATAVAATVCATLLRLYPALRSKA</sequence>
<feature type="transmembrane region" description="Helical" evidence="8">
    <location>
        <begin position="12"/>
        <end position="38"/>
    </location>
</feature>
<comment type="subcellular location">
    <subcellularLocation>
        <location evidence="1">Cell membrane</location>
        <topology evidence="1">Multi-pass membrane protein</topology>
    </subcellularLocation>
</comment>
<feature type="transmembrane region" description="Helical" evidence="8">
    <location>
        <begin position="167"/>
        <end position="185"/>
    </location>
</feature>
<evidence type="ECO:0000256" key="5">
    <source>
        <dbReference type="ARBA" id="ARBA00022692"/>
    </source>
</evidence>
<keyword evidence="10" id="KW-1185">Reference proteome</keyword>
<keyword evidence="4" id="KW-1003">Cell membrane</keyword>
<comment type="caution">
    <text evidence="9">The sequence shown here is derived from an EMBL/GenBank/DDBJ whole genome shotgun (WGS) entry which is preliminary data.</text>
</comment>
<evidence type="ECO:0000256" key="6">
    <source>
        <dbReference type="ARBA" id="ARBA00022989"/>
    </source>
</evidence>
<accession>A0A5J5FYA8</accession>
<dbReference type="Pfam" id="PF03591">
    <property type="entry name" value="AzlC"/>
    <property type="match status" value="1"/>
</dbReference>
<name>A0A5J5FYA8_9GAMM</name>
<keyword evidence="6 8" id="KW-1133">Transmembrane helix</keyword>
<evidence type="ECO:0000256" key="8">
    <source>
        <dbReference type="SAM" id="Phobius"/>
    </source>
</evidence>
<evidence type="ECO:0000256" key="3">
    <source>
        <dbReference type="ARBA" id="ARBA00022448"/>
    </source>
</evidence>
<reference evidence="9 10" key="1">
    <citation type="submission" date="2019-09" db="EMBL/GenBank/DDBJ databases">
        <authorList>
            <person name="Li Y."/>
        </authorList>
    </citation>
    <scope>NUCLEOTIDE SEQUENCE [LARGE SCALE GENOMIC DNA]</scope>
    <source>
        <strain evidence="9 10">L3-3HA</strain>
    </source>
</reference>
<dbReference type="PANTHER" id="PTHR34979:SF1">
    <property type="entry name" value="INNER MEMBRANE PROTEIN YGAZ"/>
    <property type="match status" value="1"/>
</dbReference>
<evidence type="ECO:0000256" key="1">
    <source>
        <dbReference type="ARBA" id="ARBA00004651"/>
    </source>
</evidence>
<dbReference type="RefSeq" id="WP_150436080.1">
    <property type="nucleotide sequence ID" value="NZ_VYKJ01000008.1"/>
</dbReference>
<keyword evidence="3" id="KW-0813">Transport</keyword>
<dbReference type="OrthoDB" id="6711132at2"/>
<evidence type="ECO:0000256" key="7">
    <source>
        <dbReference type="ARBA" id="ARBA00023136"/>
    </source>
</evidence>
<comment type="similarity">
    <text evidence="2">Belongs to the AzlC family.</text>
</comment>
<feature type="transmembrane region" description="Helical" evidence="8">
    <location>
        <begin position="135"/>
        <end position="161"/>
    </location>
</feature>
<keyword evidence="7 8" id="KW-0472">Membrane</keyword>
<dbReference type="PANTHER" id="PTHR34979">
    <property type="entry name" value="INNER MEMBRANE PROTEIN YGAZ"/>
    <property type="match status" value="1"/>
</dbReference>
<organism evidence="9 10">
    <name type="scientific">Affinibrenneria salicis</name>
    <dbReference type="NCBI Taxonomy" id="2590031"/>
    <lineage>
        <taxon>Bacteria</taxon>
        <taxon>Pseudomonadati</taxon>
        <taxon>Pseudomonadota</taxon>
        <taxon>Gammaproteobacteria</taxon>
        <taxon>Enterobacterales</taxon>
        <taxon>Pectobacteriaceae</taxon>
        <taxon>Affinibrenneria</taxon>
    </lineage>
</organism>
<evidence type="ECO:0000256" key="2">
    <source>
        <dbReference type="ARBA" id="ARBA00010735"/>
    </source>
</evidence>